<comment type="caution">
    <text evidence="1">The sequence shown here is derived from an EMBL/GenBank/DDBJ whole genome shotgun (WGS) entry which is preliminary data.</text>
</comment>
<sequence length="92" mass="9915">MPLVAGVPLVAGASTVGDELSEAFEPPPDPHAPISIAPETIKIEIPVRRYMSILSPKDIRILHHLVLHGLSHRGDGRVAKCGETPGCLRRPR</sequence>
<dbReference type="EMBL" id="BAABAS010000012">
    <property type="protein sequence ID" value="GAA4235274.1"/>
    <property type="molecule type" value="Genomic_DNA"/>
</dbReference>
<organism evidence="1 2">
    <name type="scientific">Actinomadura meridiana</name>
    <dbReference type="NCBI Taxonomy" id="559626"/>
    <lineage>
        <taxon>Bacteria</taxon>
        <taxon>Bacillati</taxon>
        <taxon>Actinomycetota</taxon>
        <taxon>Actinomycetes</taxon>
        <taxon>Streptosporangiales</taxon>
        <taxon>Thermomonosporaceae</taxon>
        <taxon>Actinomadura</taxon>
    </lineage>
</organism>
<gene>
    <name evidence="1" type="ORF">GCM10022254_42200</name>
</gene>
<proteinExistence type="predicted"/>
<protein>
    <submittedName>
        <fullName evidence="1">Uncharacterized protein</fullName>
    </submittedName>
</protein>
<dbReference type="Proteomes" id="UP001501710">
    <property type="component" value="Unassembled WGS sequence"/>
</dbReference>
<evidence type="ECO:0000313" key="2">
    <source>
        <dbReference type="Proteomes" id="UP001501710"/>
    </source>
</evidence>
<evidence type="ECO:0000313" key="1">
    <source>
        <dbReference type="EMBL" id="GAA4235274.1"/>
    </source>
</evidence>
<name>A0ABP8C7Y8_9ACTN</name>
<accession>A0ABP8C7Y8</accession>
<reference evidence="2" key="1">
    <citation type="journal article" date="2019" name="Int. J. Syst. Evol. Microbiol.">
        <title>The Global Catalogue of Microorganisms (GCM) 10K type strain sequencing project: providing services to taxonomists for standard genome sequencing and annotation.</title>
        <authorList>
            <consortium name="The Broad Institute Genomics Platform"/>
            <consortium name="The Broad Institute Genome Sequencing Center for Infectious Disease"/>
            <person name="Wu L."/>
            <person name="Ma J."/>
        </authorList>
    </citation>
    <scope>NUCLEOTIDE SEQUENCE [LARGE SCALE GENOMIC DNA]</scope>
    <source>
        <strain evidence="2">JCM 17440</strain>
    </source>
</reference>
<keyword evidence="2" id="KW-1185">Reference proteome</keyword>